<name>A0A518CNL9_9PLAN</name>
<dbReference type="KEGG" id="plon:Pla110_25550"/>
<gene>
    <name evidence="2" type="ORF">Pla110_25550</name>
</gene>
<reference evidence="2 3" key="1">
    <citation type="submission" date="2019-02" db="EMBL/GenBank/DDBJ databases">
        <title>Deep-cultivation of Planctomycetes and their phenomic and genomic characterization uncovers novel biology.</title>
        <authorList>
            <person name="Wiegand S."/>
            <person name="Jogler M."/>
            <person name="Boedeker C."/>
            <person name="Pinto D."/>
            <person name="Vollmers J."/>
            <person name="Rivas-Marin E."/>
            <person name="Kohn T."/>
            <person name="Peeters S.H."/>
            <person name="Heuer A."/>
            <person name="Rast P."/>
            <person name="Oberbeckmann S."/>
            <person name="Bunk B."/>
            <person name="Jeske O."/>
            <person name="Meyerdierks A."/>
            <person name="Storesund J.E."/>
            <person name="Kallscheuer N."/>
            <person name="Luecker S."/>
            <person name="Lage O.M."/>
            <person name="Pohl T."/>
            <person name="Merkel B.J."/>
            <person name="Hornburger P."/>
            <person name="Mueller R.-W."/>
            <person name="Bruemmer F."/>
            <person name="Labrenz M."/>
            <person name="Spormann A.M."/>
            <person name="Op den Camp H."/>
            <person name="Overmann J."/>
            <person name="Amann R."/>
            <person name="Jetten M.S.M."/>
            <person name="Mascher T."/>
            <person name="Medema M.H."/>
            <person name="Devos D.P."/>
            <person name="Kaster A.-K."/>
            <person name="Ovreas L."/>
            <person name="Rohde M."/>
            <person name="Galperin M.Y."/>
            <person name="Jogler C."/>
        </authorList>
    </citation>
    <scope>NUCLEOTIDE SEQUENCE [LARGE SCALE GENOMIC DNA]</scope>
    <source>
        <strain evidence="2 3">Pla110</strain>
    </source>
</reference>
<dbReference type="AlphaFoldDB" id="A0A518CNL9"/>
<evidence type="ECO:0000313" key="3">
    <source>
        <dbReference type="Proteomes" id="UP000317178"/>
    </source>
</evidence>
<organism evidence="2 3">
    <name type="scientific">Polystyrenella longa</name>
    <dbReference type="NCBI Taxonomy" id="2528007"/>
    <lineage>
        <taxon>Bacteria</taxon>
        <taxon>Pseudomonadati</taxon>
        <taxon>Planctomycetota</taxon>
        <taxon>Planctomycetia</taxon>
        <taxon>Planctomycetales</taxon>
        <taxon>Planctomycetaceae</taxon>
        <taxon>Polystyrenella</taxon>
    </lineage>
</organism>
<keyword evidence="3" id="KW-1185">Reference proteome</keyword>
<dbReference type="RefSeq" id="WP_144996056.1">
    <property type="nucleotide sequence ID" value="NZ_CP036281.1"/>
</dbReference>
<sequence>MFRATGIALGLFLSTWGAFLFCTEDIVLRYNPSWIPQSGFISQFFEYQSEGNRQHLIVEQWVAILLASVGGSLMIFSLGGKSKLRTPKDEKPRHS</sequence>
<keyword evidence="1" id="KW-0472">Membrane</keyword>
<evidence type="ECO:0000313" key="2">
    <source>
        <dbReference type="EMBL" id="QDU80820.1"/>
    </source>
</evidence>
<protein>
    <submittedName>
        <fullName evidence="2">Uncharacterized protein</fullName>
    </submittedName>
</protein>
<evidence type="ECO:0000256" key="1">
    <source>
        <dbReference type="SAM" id="Phobius"/>
    </source>
</evidence>
<keyword evidence="1" id="KW-1133">Transmembrane helix</keyword>
<dbReference type="EMBL" id="CP036281">
    <property type="protein sequence ID" value="QDU80820.1"/>
    <property type="molecule type" value="Genomic_DNA"/>
</dbReference>
<dbReference type="Proteomes" id="UP000317178">
    <property type="component" value="Chromosome"/>
</dbReference>
<keyword evidence="1" id="KW-0812">Transmembrane</keyword>
<proteinExistence type="predicted"/>
<feature type="transmembrane region" description="Helical" evidence="1">
    <location>
        <begin position="61"/>
        <end position="79"/>
    </location>
</feature>
<accession>A0A518CNL9</accession>